<keyword evidence="4" id="KW-1185">Reference proteome</keyword>
<keyword evidence="2" id="KW-0472">Membrane</keyword>
<dbReference type="EMBL" id="KL197714">
    <property type="protein sequence ID" value="KDQ60492.1"/>
    <property type="molecule type" value="Genomic_DNA"/>
</dbReference>
<evidence type="ECO:0000256" key="2">
    <source>
        <dbReference type="SAM" id="Phobius"/>
    </source>
</evidence>
<protein>
    <recommendedName>
        <fullName evidence="5">WW domain-containing protein</fullName>
    </recommendedName>
</protein>
<organism evidence="3 4">
    <name type="scientific">Jaapia argillacea MUCL 33604</name>
    <dbReference type="NCBI Taxonomy" id="933084"/>
    <lineage>
        <taxon>Eukaryota</taxon>
        <taxon>Fungi</taxon>
        <taxon>Dikarya</taxon>
        <taxon>Basidiomycota</taxon>
        <taxon>Agaricomycotina</taxon>
        <taxon>Agaricomycetes</taxon>
        <taxon>Agaricomycetidae</taxon>
        <taxon>Jaapiales</taxon>
        <taxon>Jaapiaceae</taxon>
        <taxon>Jaapia</taxon>
    </lineage>
</organism>
<keyword evidence="2" id="KW-0812">Transmembrane</keyword>
<feature type="region of interest" description="Disordered" evidence="1">
    <location>
        <begin position="740"/>
        <end position="762"/>
    </location>
</feature>
<proteinExistence type="predicted"/>
<name>A0A067QAG8_9AGAM</name>
<feature type="compositionally biased region" description="Polar residues" evidence="1">
    <location>
        <begin position="83"/>
        <end position="93"/>
    </location>
</feature>
<keyword evidence="2" id="KW-1133">Transmembrane helix</keyword>
<feature type="compositionally biased region" description="Pro residues" evidence="1">
    <location>
        <begin position="747"/>
        <end position="762"/>
    </location>
</feature>
<feature type="transmembrane region" description="Helical" evidence="2">
    <location>
        <begin position="656"/>
        <end position="677"/>
    </location>
</feature>
<reference evidence="4" key="1">
    <citation type="journal article" date="2014" name="Proc. Natl. Acad. Sci. U.S.A.">
        <title>Extensive sampling of basidiomycete genomes demonstrates inadequacy of the white-rot/brown-rot paradigm for wood decay fungi.</title>
        <authorList>
            <person name="Riley R."/>
            <person name="Salamov A.A."/>
            <person name="Brown D.W."/>
            <person name="Nagy L.G."/>
            <person name="Floudas D."/>
            <person name="Held B.W."/>
            <person name="Levasseur A."/>
            <person name="Lombard V."/>
            <person name="Morin E."/>
            <person name="Otillar R."/>
            <person name="Lindquist E.A."/>
            <person name="Sun H."/>
            <person name="LaButti K.M."/>
            <person name="Schmutz J."/>
            <person name="Jabbour D."/>
            <person name="Luo H."/>
            <person name="Baker S.E."/>
            <person name="Pisabarro A.G."/>
            <person name="Walton J.D."/>
            <person name="Blanchette R.A."/>
            <person name="Henrissat B."/>
            <person name="Martin F."/>
            <person name="Cullen D."/>
            <person name="Hibbett D.S."/>
            <person name="Grigoriev I.V."/>
        </authorList>
    </citation>
    <scope>NUCLEOTIDE SEQUENCE [LARGE SCALE GENOMIC DNA]</scope>
    <source>
        <strain evidence="4">MUCL 33604</strain>
    </source>
</reference>
<gene>
    <name evidence="3" type="ORF">JAAARDRAFT_608051</name>
</gene>
<feature type="region of interest" description="Disordered" evidence="1">
    <location>
        <begin position="114"/>
        <end position="187"/>
    </location>
</feature>
<feature type="region of interest" description="Disordered" evidence="1">
    <location>
        <begin position="71"/>
        <end position="93"/>
    </location>
</feature>
<feature type="compositionally biased region" description="Polar residues" evidence="1">
    <location>
        <begin position="171"/>
        <end position="187"/>
    </location>
</feature>
<feature type="compositionally biased region" description="Basic and acidic residues" evidence="1">
    <location>
        <begin position="71"/>
        <end position="80"/>
    </location>
</feature>
<feature type="region of interest" description="Disordered" evidence="1">
    <location>
        <begin position="251"/>
        <end position="273"/>
    </location>
</feature>
<dbReference type="AlphaFoldDB" id="A0A067QAG8"/>
<dbReference type="InParanoid" id="A0A067QAG8"/>
<dbReference type="OrthoDB" id="2657661at2759"/>
<evidence type="ECO:0008006" key="5">
    <source>
        <dbReference type="Google" id="ProtNLM"/>
    </source>
</evidence>
<evidence type="ECO:0000256" key="1">
    <source>
        <dbReference type="SAM" id="MobiDB-lite"/>
    </source>
</evidence>
<feature type="region of interest" description="Disordered" evidence="1">
    <location>
        <begin position="201"/>
        <end position="235"/>
    </location>
</feature>
<dbReference type="HOGENOM" id="CLU_015091_1_0_1"/>
<sequence>MLRRASSLELLHHSVLDAMKATLVRFLVKVLLWLISKLQGCRRWILSLISRVWVVIQRRIRRLALSLIGKDPRDPGDSKSTKSHPSSYGLSTSDGVAKTVSTICPSLNINVEGPGEGSEHLYPSPLPAASHPNPTPNQNLLHPSSRAPSPSGSRVSNQTYLHPLSRPPSPSGSHLSNQRSPSPIQIHSRSGSMINLIPALPRADPQAPQGSATHLSSRITAGPSNNPAAPTPQRRTRPKLIPITSMGVPRYDRGITIPKRKSPTYEIPPKETEFKIGPLPSGWEACGHPEGALYFYNEGKQCFTEANLYKPKVAAALEDILNNINDVFDPEREAAMGDGVELVLEMLHSEQPEGAVAVENNVHYYLVNTRAKTLFWLEARPARSILDGFEGEPNLGHIKVGLEARYWTHYERFPNHRTVAPEVLKHLIGLLMHATIDSTTSGSSLSPFLSADAKIILELVKNIPKIGPAEGTSACVVGRLMTYFANIRFMHNHGQEGARLAHGQSIFVENSHRPRSWLIKILSPFLFCSLGTHLEELEQMWADRVISFAPWVRFMTKLQEDWEKLSFMATVMLAVNVSVLGGNNVARTDNQLWPPQIASYLSTLASTGSIIIALVLVRQHQSMSSADAATAEAYMEANVGRNGSLEPLAIMYAIPYALLMWGMVLFLVALFCLTFNLDVMFVPHDIASSTVLAVAWACVLSLIVWFAIKDWEGKQKNIFGWAGAMKGCLGAPWRKLGGRRETRAAATPPPPIALSPIPSLPV</sequence>
<accession>A0A067QAG8</accession>
<evidence type="ECO:0000313" key="3">
    <source>
        <dbReference type="EMBL" id="KDQ60492.1"/>
    </source>
</evidence>
<evidence type="ECO:0000313" key="4">
    <source>
        <dbReference type="Proteomes" id="UP000027265"/>
    </source>
</evidence>
<dbReference type="Proteomes" id="UP000027265">
    <property type="component" value="Unassembled WGS sequence"/>
</dbReference>
<feature type="transmembrane region" description="Helical" evidence="2">
    <location>
        <begin position="597"/>
        <end position="617"/>
    </location>
</feature>
<feature type="compositionally biased region" description="Polar residues" evidence="1">
    <location>
        <begin position="208"/>
        <end position="226"/>
    </location>
</feature>
<feature type="transmembrane region" description="Helical" evidence="2">
    <location>
        <begin position="689"/>
        <end position="708"/>
    </location>
</feature>
<feature type="compositionally biased region" description="Low complexity" evidence="1">
    <location>
        <begin position="143"/>
        <end position="156"/>
    </location>
</feature>